<dbReference type="PRINTS" id="PR00320">
    <property type="entry name" value="GPROTEINBRPT"/>
</dbReference>
<gene>
    <name evidence="7" type="ORF">BCV69DRAFT_285068</name>
</gene>
<feature type="repeat" description="WD" evidence="5">
    <location>
        <begin position="332"/>
        <end position="361"/>
    </location>
</feature>
<feature type="repeat" description="WD" evidence="5">
    <location>
        <begin position="362"/>
        <end position="397"/>
    </location>
</feature>
<evidence type="ECO:0000256" key="5">
    <source>
        <dbReference type="PROSITE-ProRule" id="PRU00221"/>
    </source>
</evidence>
<reference evidence="7 8" key="1">
    <citation type="journal article" date="2018" name="Mol. Biol. Evol.">
        <title>Broad Genomic Sampling Reveals a Smut Pathogenic Ancestry of the Fungal Clade Ustilaginomycotina.</title>
        <authorList>
            <person name="Kijpornyongpan T."/>
            <person name="Mondo S.J."/>
            <person name="Barry K."/>
            <person name="Sandor L."/>
            <person name="Lee J."/>
            <person name="Lipzen A."/>
            <person name="Pangilinan J."/>
            <person name="LaButti K."/>
            <person name="Hainaut M."/>
            <person name="Henrissat B."/>
            <person name="Grigoriev I.V."/>
            <person name="Spatafora J.W."/>
            <person name="Aime M.C."/>
        </authorList>
    </citation>
    <scope>NUCLEOTIDE SEQUENCE [LARGE SCALE GENOMIC DNA]</scope>
    <source>
        <strain evidence="7 8">MCA 4718</strain>
    </source>
</reference>
<dbReference type="PROSITE" id="PS00678">
    <property type="entry name" value="WD_REPEATS_1"/>
    <property type="match status" value="1"/>
</dbReference>
<keyword evidence="1 5" id="KW-0853">WD repeat</keyword>
<dbReference type="STRING" id="1684307.A0A316U0Q1"/>
<dbReference type="InterPro" id="IPR020472">
    <property type="entry name" value="WD40_PAC1"/>
</dbReference>
<keyword evidence="3" id="KW-0677">Repeat</keyword>
<sequence length="397" mass="42597">MATKRPPPAASSSLVKRSRVEDEDGSDAAASSSLVPITSSRDGKDKGLVRSVKRTSGLSDPILSLNGGHQGEILDVKFSLDGEYIAAAGGDKSISIWKTYSPNNHVTSLQSHNKAVICLAFLPPSTKTINGFPSSTSSLPLLLSGSADSTLILWSPLSPPPNNKLRRFRHHKGIVNCVAPSPADATLFASGSDDGDVCIWNTEEKQPLESLKVGYPVTALEWTKDGSGLFVGGIDNQIHLYDLHRKQILYSLNLHTDTITSLTLSPSGSYLFSFSLDSTLRVWDVRPFAISSSNGDAAGEVNEEDRASQERLYRTLSGALNGADALLIKGGWSRDGRRIILGSGDRTCVVWDVESEKILYKLPGHRGTCTAAAYHPKEPIVVSSSTDGQLLLGEIEP</sequence>
<dbReference type="AlphaFoldDB" id="A0A316U0Q1"/>
<dbReference type="GO" id="GO:0003723">
    <property type="term" value="F:RNA binding"/>
    <property type="evidence" value="ECO:0007669"/>
    <property type="project" value="TreeGrafter"/>
</dbReference>
<dbReference type="InterPro" id="IPR036322">
    <property type="entry name" value="WD40_repeat_dom_sf"/>
</dbReference>
<feature type="region of interest" description="Disordered" evidence="6">
    <location>
        <begin position="1"/>
        <end position="48"/>
    </location>
</feature>
<evidence type="ECO:0000256" key="2">
    <source>
        <dbReference type="ARBA" id="ARBA00022664"/>
    </source>
</evidence>
<feature type="repeat" description="WD" evidence="5">
    <location>
        <begin position="252"/>
        <end position="286"/>
    </location>
</feature>
<dbReference type="InterPro" id="IPR001680">
    <property type="entry name" value="WD40_rpt"/>
</dbReference>
<dbReference type="GO" id="GO:0008380">
    <property type="term" value="P:RNA splicing"/>
    <property type="evidence" value="ECO:0007669"/>
    <property type="project" value="UniProtKB-KW"/>
</dbReference>
<dbReference type="GO" id="GO:0071013">
    <property type="term" value="C:catalytic step 2 spliceosome"/>
    <property type="evidence" value="ECO:0007669"/>
    <property type="project" value="TreeGrafter"/>
</dbReference>
<dbReference type="Pfam" id="PF00400">
    <property type="entry name" value="WD40"/>
    <property type="match status" value="7"/>
</dbReference>
<dbReference type="OrthoDB" id="1068471at2759"/>
<accession>A0A316U0Q1</accession>
<dbReference type="GO" id="GO:0006397">
    <property type="term" value="P:mRNA processing"/>
    <property type="evidence" value="ECO:0007669"/>
    <property type="project" value="UniProtKB-KW"/>
</dbReference>
<name>A0A316U0Q1_9BASI</name>
<feature type="repeat" description="WD" evidence="5">
    <location>
        <begin position="168"/>
        <end position="210"/>
    </location>
</feature>
<dbReference type="InterPro" id="IPR052234">
    <property type="entry name" value="U5_snRNP_Component"/>
</dbReference>
<dbReference type="GeneID" id="37014995"/>
<evidence type="ECO:0000313" key="7">
    <source>
        <dbReference type="EMBL" id="PWN18438.1"/>
    </source>
</evidence>
<protein>
    <submittedName>
        <fullName evidence="7">WD40 repeat-like protein</fullName>
    </submittedName>
</protein>
<dbReference type="InterPro" id="IPR019775">
    <property type="entry name" value="WD40_repeat_CS"/>
</dbReference>
<organism evidence="7 8">
    <name type="scientific">Pseudomicrostroma glucosiphilum</name>
    <dbReference type="NCBI Taxonomy" id="1684307"/>
    <lineage>
        <taxon>Eukaryota</taxon>
        <taxon>Fungi</taxon>
        <taxon>Dikarya</taxon>
        <taxon>Basidiomycota</taxon>
        <taxon>Ustilaginomycotina</taxon>
        <taxon>Exobasidiomycetes</taxon>
        <taxon>Microstromatales</taxon>
        <taxon>Microstromatales incertae sedis</taxon>
        <taxon>Pseudomicrostroma</taxon>
    </lineage>
</organism>
<proteinExistence type="predicted"/>
<keyword evidence="2" id="KW-0507">mRNA processing</keyword>
<feature type="repeat" description="WD" evidence="5">
    <location>
        <begin position="66"/>
        <end position="107"/>
    </location>
</feature>
<dbReference type="Gene3D" id="2.130.10.10">
    <property type="entry name" value="YVTN repeat-like/Quinoprotein amine dehydrogenase"/>
    <property type="match status" value="1"/>
</dbReference>
<dbReference type="EMBL" id="KZ819336">
    <property type="protein sequence ID" value="PWN18438.1"/>
    <property type="molecule type" value="Genomic_DNA"/>
</dbReference>
<dbReference type="InterPro" id="IPR015943">
    <property type="entry name" value="WD40/YVTN_repeat-like_dom_sf"/>
</dbReference>
<evidence type="ECO:0000256" key="3">
    <source>
        <dbReference type="ARBA" id="ARBA00022737"/>
    </source>
</evidence>
<dbReference type="PANTHER" id="PTHR44006">
    <property type="entry name" value="U5 SMALL NUCLEAR RIBONUCLEOPROTEIN 40 KDA PROTEIN"/>
    <property type="match status" value="1"/>
</dbReference>
<evidence type="ECO:0000256" key="1">
    <source>
        <dbReference type="ARBA" id="ARBA00022574"/>
    </source>
</evidence>
<keyword evidence="8" id="KW-1185">Reference proteome</keyword>
<dbReference type="SMART" id="SM00320">
    <property type="entry name" value="WD40"/>
    <property type="match status" value="7"/>
</dbReference>
<evidence type="ECO:0000256" key="4">
    <source>
        <dbReference type="ARBA" id="ARBA00023187"/>
    </source>
</evidence>
<dbReference type="PROSITE" id="PS50082">
    <property type="entry name" value="WD_REPEATS_2"/>
    <property type="match status" value="5"/>
</dbReference>
<keyword evidence="4" id="KW-0508">mRNA splicing</keyword>
<dbReference type="Proteomes" id="UP000245942">
    <property type="component" value="Unassembled WGS sequence"/>
</dbReference>
<evidence type="ECO:0000256" key="6">
    <source>
        <dbReference type="SAM" id="MobiDB-lite"/>
    </source>
</evidence>
<dbReference type="SUPFAM" id="SSF50978">
    <property type="entry name" value="WD40 repeat-like"/>
    <property type="match status" value="1"/>
</dbReference>
<dbReference type="PANTHER" id="PTHR44006:SF1">
    <property type="entry name" value="U5 SMALL NUCLEAR RIBONUCLEOPROTEIN 40 KDA PROTEIN"/>
    <property type="match status" value="1"/>
</dbReference>
<dbReference type="RefSeq" id="XP_025345598.1">
    <property type="nucleotide sequence ID" value="XM_025493261.1"/>
</dbReference>
<evidence type="ECO:0000313" key="8">
    <source>
        <dbReference type="Proteomes" id="UP000245942"/>
    </source>
</evidence>
<dbReference type="CDD" id="cd00200">
    <property type="entry name" value="WD40"/>
    <property type="match status" value="1"/>
</dbReference>
<dbReference type="PROSITE" id="PS50294">
    <property type="entry name" value="WD_REPEATS_REGION"/>
    <property type="match status" value="4"/>
</dbReference>